<organism evidence="2 3">
    <name type="scientific">Jejuia spongiicola</name>
    <dbReference type="NCBI Taxonomy" id="2942207"/>
    <lineage>
        <taxon>Bacteria</taxon>
        <taxon>Pseudomonadati</taxon>
        <taxon>Bacteroidota</taxon>
        <taxon>Flavobacteriia</taxon>
        <taxon>Flavobacteriales</taxon>
        <taxon>Flavobacteriaceae</taxon>
        <taxon>Jejuia</taxon>
    </lineage>
</organism>
<evidence type="ECO:0000313" key="2">
    <source>
        <dbReference type="EMBL" id="MCL6296048.1"/>
    </source>
</evidence>
<comment type="caution">
    <text evidence="2">The sequence shown here is derived from an EMBL/GenBank/DDBJ whole genome shotgun (WGS) entry which is preliminary data.</text>
</comment>
<dbReference type="RefSeq" id="WP_249973560.1">
    <property type="nucleotide sequence ID" value="NZ_JAMFLZ010000006.1"/>
</dbReference>
<dbReference type="EMBL" id="JAMFLZ010000006">
    <property type="protein sequence ID" value="MCL6296048.1"/>
    <property type="molecule type" value="Genomic_DNA"/>
</dbReference>
<keyword evidence="3" id="KW-1185">Reference proteome</keyword>
<evidence type="ECO:0000313" key="3">
    <source>
        <dbReference type="Proteomes" id="UP001165381"/>
    </source>
</evidence>
<feature type="chain" id="PRO_5047450294" description="GLPGLI family protein" evidence="1">
    <location>
        <begin position="20"/>
        <end position="304"/>
    </location>
</feature>
<name>A0ABT0QHW1_9FLAO</name>
<sequence length="304" mass="35812">MKWILIVLIFSTNLTSSFASNSFASSPQIPDYLIYKNDTIPTYNLLVEQYLQKIKDDKGKLFNLSFRNSIDGFEGTSLNCWRGYQAIYKIENDSLFVSAIINCHSLRNKKQIPENYIKKLFGEKVKNNKVYIDWYSGNISFPLKSNNNKLLRWDGVFERVFLDETVVRIKKGKILKISYQQNYEDLKNGIDRLKRDSISSILFNQIKSYKWTKLDKFDCSELYTIVIGKNGKIADVIMTEYQTKELVKEFWDTKREYSHCIKSIKKALLKLQFDILKRKGKPTEEKVRVEIWFNEDGSIENWTD</sequence>
<reference evidence="2" key="1">
    <citation type="submission" date="2022-05" db="EMBL/GenBank/DDBJ databases">
        <authorList>
            <person name="Park J.-S."/>
        </authorList>
    </citation>
    <scope>NUCLEOTIDE SEQUENCE</scope>
    <source>
        <strain evidence="2">2012CJ34-3</strain>
    </source>
</reference>
<feature type="signal peptide" evidence="1">
    <location>
        <begin position="1"/>
        <end position="19"/>
    </location>
</feature>
<accession>A0ABT0QHW1</accession>
<evidence type="ECO:0008006" key="4">
    <source>
        <dbReference type="Google" id="ProtNLM"/>
    </source>
</evidence>
<dbReference type="Proteomes" id="UP001165381">
    <property type="component" value="Unassembled WGS sequence"/>
</dbReference>
<evidence type="ECO:0000256" key="1">
    <source>
        <dbReference type="SAM" id="SignalP"/>
    </source>
</evidence>
<keyword evidence="1" id="KW-0732">Signal</keyword>
<gene>
    <name evidence="2" type="ORF">M3P09_13635</name>
</gene>
<proteinExistence type="predicted"/>
<protein>
    <recommendedName>
        <fullName evidence="4">GLPGLI family protein</fullName>
    </recommendedName>
</protein>